<dbReference type="InterPro" id="IPR051730">
    <property type="entry name" value="NASP-like"/>
</dbReference>
<sequence>MADKFTKLLIEGAKHYAEKNYELAVDDYGDLNQLYDSENEVPNPDYLFLYGKALYQFALSRADVFGMGSNVKRQGDAEEEDDEKGQNESGSKGSGLIQFAEEEEEEEEEEEDGDDENDEDDEDEEEEGERQDDNDDDEDEEHEHDKDDFENAWDILELSRSCYEAKLEEHPDNKELKLKLSECYDLLGEVSLESENFPQASHDFEECLKLRKELLEAEDPIDRSIIESYYKISLALEFDPNQFEKCKSNLTQCIKLLKQRCETVDKDDEDQKDLLNELQTKLKELDDSEAQMQSLKNDLLSTIHSVTAPAASQATDASVNDLTSMVKKRKSDKEADGKINALKKPKN</sequence>
<feature type="domain" description="Tetratricopeptide SHNi-TPR" evidence="5">
    <location>
        <begin position="181"/>
        <end position="218"/>
    </location>
</feature>
<protein>
    <submittedName>
        <fullName evidence="6">WGS project CCBQ000000000 data, contig 00099</fullName>
    </submittedName>
</protein>
<dbReference type="Proteomes" id="UP000031516">
    <property type="component" value="Unassembled WGS sequence"/>
</dbReference>
<dbReference type="Pfam" id="PF10516">
    <property type="entry name" value="SHNi-TPR"/>
    <property type="match status" value="1"/>
</dbReference>
<keyword evidence="7" id="KW-1185">Reference proteome</keyword>
<feature type="compositionally biased region" description="Polar residues" evidence="4">
    <location>
        <begin position="310"/>
        <end position="323"/>
    </location>
</feature>
<evidence type="ECO:0000313" key="6">
    <source>
        <dbReference type="EMBL" id="CDO92969.1"/>
    </source>
</evidence>
<comment type="caution">
    <text evidence="6">The sequence shown here is derived from an EMBL/GenBank/DDBJ whole genome shotgun (WGS) entry which is preliminary data.</text>
</comment>
<feature type="coiled-coil region" evidence="3">
    <location>
        <begin position="268"/>
        <end position="298"/>
    </location>
</feature>
<dbReference type="PANTHER" id="PTHR15081">
    <property type="entry name" value="NUCLEAR AUTOANTIGENIC SPERM PROTEIN NASP -RELATED"/>
    <property type="match status" value="1"/>
</dbReference>
<dbReference type="GO" id="GO:0034080">
    <property type="term" value="P:CENP-A containing chromatin assembly"/>
    <property type="evidence" value="ECO:0007669"/>
    <property type="project" value="TreeGrafter"/>
</dbReference>
<dbReference type="InterPro" id="IPR011990">
    <property type="entry name" value="TPR-like_helical_dom_sf"/>
</dbReference>
<proteinExistence type="predicted"/>
<feature type="compositionally biased region" description="Acidic residues" evidence="4">
    <location>
        <begin position="100"/>
        <end position="142"/>
    </location>
</feature>
<dbReference type="GO" id="GO:0006335">
    <property type="term" value="P:DNA replication-dependent chromatin assembly"/>
    <property type="evidence" value="ECO:0007669"/>
    <property type="project" value="TreeGrafter"/>
</dbReference>
<dbReference type="OrthoDB" id="5587616at2759"/>
<dbReference type="Gene3D" id="1.25.40.10">
    <property type="entry name" value="Tetratricopeptide repeat domain"/>
    <property type="match status" value="1"/>
</dbReference>
<keyword evidence="2" id="KW-0802">TPR repeat</keyword>
<reference evidence="6 7" key="1">
    <citation type="submission" date="2014-03" db="EMBL/GenBank/DDBJ databases">
        <title>The genome of Kluyveromyces dobzhanskii.</title>
        <authorList>
            <person name="Nystedt B."/>
            <person name="Astrom S."/>
        </authorList>
    </citation>
    <scope>NUCLEOTIDE SEQUENCE [LARGE SCALE GENOMIC DNA]</scope>
    <source>
        <strain evidence="6 7">CBS 2104</strain>
    </source>
</reference>
<dbReference type="EMBL" id="CCBQ010000019">
    <property type="protein sequence ID" value="CDO92969.1"/>
    <property type="molecule type" value="Genomic_DNA"/>
</dbReference>
<keyword evidence="3" id="KW-0175">Coiled coil</keyword>
<dbReference type="GO" id="GO:0005654">
    <property type="term" value="C:nucleoplasm"/>
    <property type="evidence" value="ECO:0007669"/>
    <property type="project" value="TreeGrafter"/>
</dbReference>
<dbReference type="InterPro" id="IPR019544">
    <property type="entry name" value="Tetratricopeptide_SHNi-TPR_dom"/>
</dbReference>
<evidence type="ECO:0000256" key="2">
    <source>
        <dbReference type="ARBA" id="ARBA00022803"/>
    </source>
</evidence>
<feature type="region of interest" description="Disordered" evidence="4">
    <location>
        <begin position="72"/>
        <end position="150"/>
    </location>
</feature>
<organism evidence="6 7">
    <name type="scientific">Kluyveromyces dobzhanskii CBS 2104</name>
    <dbReference type="NCBI Taxonomy" id="1427455"/>
    <lineage>
        <taxon>Eukaryota</taxon>
        <taxon>Fungi</taxon>
        <taxon>Dikarya</taxon>
        <taxon>Ascomycota</taxon>
        <taxon>Saccharomycotina</taxon>
        <taxon>Saccharomycetes</taxon>
        <taxon>Saccharomycetales</taxon>
        <taxon>Saccharomycetaceae</taxon>
        <taxon>Kluyveromyces</taxon>
    </lineage>
</organism>
<dbReference type="GO" id="GO:0042393">
    <property type="term" value="F:histone binding"/>
    <property type="evidence" value="ECO:0007669"/>
    <property type="project" value="TreeGrafter"/>
</dbReference>
<evidence type="ECO:0000259" key="5">
    <source>
        <dbReference type="Pfam" id="PF10516"/>
    </source>
</evidence>
<gene>
    <name evidence="6" type="ORF">KLDO_g1276</name>
</gene>
<evidence type="ECO:0000256" key="4">
    <source>
        <dbReference type="SAM" id="MobiDB-lite"/>
    </source>
</evidence>
<feature type="region of interest" description="Disordered" evidence="4">
    <location>
        <begin position="310"/>
        <end position="347"/>
    </location>
</feature>
<dbReference type="AlphaFoldDB" id="A0A0A8L4B6"/>
<name>A0A0A8L4B6_9SACH</name>
<evidence type="ECO:0000313" key="7">
    <source>
        <dbReference type="Proteomes" id="UP000031516"/>
    </source>
</evidence>
<evidence type="ECO:0000256" key="3">
    <source>
        <dbReference type="SAM" id="Coils"/>
    </source>
</evidence>
<keyword evidence="1" id="KW-0677">Repeat</keyword>
<dbReference type="PANTHER" id="PTHR15081:SF1">
    <property type="entry name" value="NUCLEAR AUTOANTIGENIC SPERM PROTEIN"/>
    <property type="match status" value="1"/>
</dbReference>
<accession>A0A0A8L4B6</accession>
<evidence type="ECO:0000256" key="1">
    <source>
        <dbReference type="ARBA" id="ARBA00022737"/>
    </source>
</evidence>
<dbReference type="SUPFAM" id="SSF48452">
    <property type="entry name" value="TPR-like"/>
    <property type="match status" value="1"/>
</dbReference>